<comment type="caution">
    <text evidence="1">The sequence shown here is derived from an EMBL/GenBank/DDBJ whole genome shotgun (WGS) entry which is preliminary data.</text>
</comment>
<dbReference type="Proteomes" id="UP000465112">
    <property type="component" value="Chromosome 20"/>
</dbReference>
<sequence length="70" mass="8051">MVYLWSSEGQYDITNLGLSDGEAKEAASSTCRSVVLHTETRKTASGIQWWDLWWDHVNHEELQRLAACRL</sequence>
<keyword evidence="2" id="KW-1185">Reference proteome</keyword>
<reference evidence="1 2" key="1">
    <citation type="submission" date="2019-06" db="EMBL/GenBank/DDBJ databases">
        <title>A chromosome-scale genome assembly of the European perch, Perca fluviatilis.</title>
        <authorList>
            <person name="Roques C."/>
            <person name="Zahm M."/>
            <person name="Cabau C."/>
            <person name="Klopp C."/>
            <person name="Bouchez O."/>
            <person name="Donnadieu C."/>
            <person name="Kuhl H."/>
            <person name="Gislard M."/>
            <person name="Guendouz S."/>
            <person name="Journot L."/>
            <person name="Haffray P."/>
            <person name="Bestin A."/>
            <person name="Morvezen R."/>
            <person name="Feron R."/>
            <person name="Wen M."/>
            <person name="Jouanno E."/>
            <person name="Herpin A."/>
            <person name="Schartl M."/>
            <person name="Postlethwait J."/>
            <person name="Schaerlinger B."/>
            <person name="Chardard D."/>
            <person name="Lecocq T."/>
            <person name="Poncet C."/>
            <person name="Jaffrelo L."/>
            <person name="Lampietro C."/>
            <person name="Guiguen Y."/>
        </authorList>
    </citation>
    <scope>NUCLEOTIDE SEQUENCE [LARGE SCALE GENOMIC DNA]</scope>
    <source>
        <tissue evidence="1">Blood</tissue>
    </source>
</reference>
<evidence type="ECO:0000313" key="1">
    <source>
        <dbReference type="EMBL" id="KAF1374965.1"/>
    </source>
</evidence>
<dbReference type="AlphaFoldDB" id="A0A6A5E7B0"/>
<accession>A0A6A5E7B0</accession>
<organism evidence="1 2">
    <name type="scientific">Perca fluviatilis</name>
    <name type="common">European perch</name>
    <dbReference type="NCBI Taxonomy" id="8168"/>
    <lineage>
        <taxon>Eukaryota</taxon>
        <taxon>Metazoa</taxon>
        <taxon>Chordata</taxon>
        <taxon>Craniata</taxon>
        <taxon>Vertebrata</taxon>
        <taxon>Euteleostomi</taxon>
        <taxon>Actinopterygii</taxon>
        <taxon>Neopterygii</taxon>
        <taxon>Teleostei</taxon>
        <taxon>Neoteleostei</taxon>
        <taxon>Acanthomorphata</taxon>
        <taxon>Eupercaria</taxon>
        <taxon>Perciformes</taxon>
        <taxon>Percoidei</taxon>
        <taxon>Percidae</taxon>
        <taxon>Percinae</taxon>
        <taxon>Perca</taxon>
    </lineage>
</organism>
<protein>
    <submittedName>
        <fullName evidence="1">Uncharacterized protein</fullName>
    </submittedName>
</protein>
<proteinExistence type="predicted"/>
<gene>
    <name evidence="1" type="ORF">PFLUV_G00234500</name>
</gene>
<evidence type="ECO:0000313" key="2">
    <source>
        <dbReference type="Proteomes" id="UP000465112"/>
    </source>
</evidence>
<dbReference type="EMBL" id="VHII01000020">
    <property type="protein sequence ID" value="KAF1374965.1"/>
    <property type="molecule type" value="Genomic_DNA"/>
</dbReference>
<name>A0A6A5E7B0_PERFL</name>